<dbReference type="GO" id="GO:0005576">
    <property type="term" value="C:extracellular region"/>
    <property type="evidence" value="ECO:0007669"/>
    <property type="project" value="InterPro"/>
</dbReference>
<protein>
    <submittedName>
        <fullName evidence="10 11">Chitin-binding type-2 domain-containing protein</fullName>
    </submittedName>
</protein>
<feature type="domain" description="Chitin-binding type-2" evidence="8">
    <location>
        <begin position="1287"/>
        <end position="1340"/>
    </location>
</feature>
<evidence type="ECO:0000313" key="10">
    <source>
        <dbReference type="WBParaSite" id="SSTP_0001196900.1"/>
    </source>
</evidence>
<dbReference type="Gene3D" id="2.170.140.10">
    <property type="entry name" value="Chitin binding domain"/>
    <property type="match status" value="6"/>
</dbReference>
<evidence type="ECO:0000256" key="6">
    <source>
        <dbReference type="SAM" id="MobiDB-lite"/>
    </source>
</evidence>
<feature type="compositionally biased region" description="Basic and acidic residues" evidence="6">
    <location>
        <begin position="1952"/>
        <end position="1962"/>
    </location>
</feature>
<feature type="domain" description="Chitin-binding type-2" evidence="8">
    <location>
        <begin position="2198"/>
        <end position="2254"/>
    </location>
</feature>
<feature type="domain" description="Chitin-binding type-2" evidence="8">
    <location>
        <begin position="1127"/>
        <end position="1180"/>
    </location>
</feature>
<keyword evidence="4" id="KW-1015">Disulfide bond</keyword>
<dbReference type="STRING" id="6248.A0A0K0ER84"/>
<feature type="domain" description="Chitin-binding type-2" evidence="8">
    <location>
        <begin position="1557"/>
        <end position="1610"/>
    </location>
</feature>
<feature type="domain" description="Chitin-binding type-2" evidence="8">
    <location>
        <begin position="121"/>
        <end position="176"/>
    </location>
</feature>
<dbReference type="Proteomes" id="UP000035681">
    <property type="component" value="Unplaced"/>
</dbReference>
<dbReference type="InterPro" id="IPR002557">
    <property type="entry name" value="Chitin-bd_dom"/>
</dbReference>
<feature type="compositionally biased region" description="Basic and acidic residues" evidence="6">
    <location>
        <begin position="1870"/>
        <end position="1896"/>
    </location>
</feature>
<name>A0A0K0ER84_STRER</name>
<keyword evidence="3" id="KW-0677">Repeat</keyword>
<evidence type="ECO:0000256" key="7">
    <source>
        <dbReference type="SAM" id="SignalP"/>
    </source>
</evidence>
<dbReference type="AlphaFoldDB" id="A0A0K0ER84"/>
<keyword evidence="5" id="KW-0325">Glycoprotein</keyword>
<accession>A0A0K0ER84</accession>
<organism evidence="10">
    <name type="scientific">Strongyloides stercoralis</name>
    <name type="common">Threadworm</name>
    <dbReference type="NCBI Taxonomy" id="6248"/>
    <lineage>
        <taxon>Eukaryota</taxon>
        <taxon>Metazoa</taxon>
        <taxon>Ecdysozoa</taxon>
        <taxon>Nematoda</taxon>
        <taxon>Chromadorea</taxon>
        <taxon>Rhabditida</taxon>
        <taxon>Tylenchina</taxon>
        <taxon>Panagrolaimomorpha</taxon>
        <taxon>Strongyloidoidea</taxon>
        <taxon>Strongyloididae</taxon>
        <taxon>Strongyloides</taxon>
    </lineage>
</organism>
<dbReference type="PANTHER" id="PTHR23301">
    <property type="entry name" value="CHITIN BINDING PERITROPHIN-A"/>
    <property type="match status" value="1"/>
</dbReference>
<evidence type="ECO:0000313" key="9">
    <source>
        <dbReference type="Proteomes" id="UP000035681"/>
    </source>
</evidence>
<evidence type="ECO:0000256" key="3">
    <source>
        <dbReference type="ARBA" id="ARBA00022737"/>
    </source>
</evidence>
<feature type="domain" description="Chitin-binding type-2" evidence="8">
    <location>
        <begin position="279"/>
        <end position="325"/>
    </location>
</feature>
<dbReference type="InterPro" id="IPR036508">
    <property type="entry name" value="Chitin-bd_dom_sf"/>
</dbReference>
<dbReference type="PROSITE" id="PS50940">
    <property type="entry name" value="CHIT_BIND_II"/>
    <property type="match status" value="23"/>
</dbReference>
<feature type="domain" description="Chitin-binding type-2" evidence="8">
    <location>
        <begin position="2429"/>
        <end position="2487"/>
    </location>
</feature>
<feature type="domain" description="Chitin-binding type-2" evidence="8">
    <location>
        <begin position="35"/>
        <end position="92"/>
    </location>
</feature>
<feature type="domain" description="Chitin-binding type-2" evidence="8">
    <location>
        <begin position="2135"/>
        <end position="2192"/>
    </location>
</feature>
<feature type="domain" description="Chitin-binding type-2" evidence="8">
    <location>
        <begin position="1625"/>
        <end position="1678"/>
    </location>
</feature>
<evidence type="ECO:0000256" key="5">
    <source>
        <dbReference type="ARBA" id="ARBA00023180"/>
    </source>
</evidence>
<evidence type="ECO:0000256" key="1">
    <source>
        <dbReference type="ARBA" id="ARBA00022669"/>
    </source>
</evidence>
<keyword evidence="2 7" id="KW-0732">Signal</keyword>
<keyword evidence="9" id="KW-1185">Reference proteome</keyword>
<feature type="domain" description="Chitin-binding type-2" evidence="8">
    <location>
        <begin position="966"/>
        <end position="1019"/>
    </location>
</feature>
<feature type="domain" description="Chitin-binding type-2" evidence="8">
    <location>
        <begin position="547"/>
        <end position="600"/>
    </location>
</feature>
<feature type="chain" id="PRO_5005328676" evidence="7">
    <location>
        <begin position="28"/>
        <end position="2559"/>
    </location>
</feature>
<feature type="domain" description="Chitin-binding type-2" evidence="8">
    <location>
        <begin position="351"/>
        <end position="404"/>
    </location>
</feature>
<evidence type="ECO:0000313" key="11">
    <source>
        <dbReference type="WBParaSite" id="TCONS_00002503.p1"/>
    </source>
</evidence>
<evidence type="ECO:0000259" key="8">
    <source>
        <dbReference type="PROSITE" id="PS50940"/>
    </source>
</evidence>
<feature type="domain" description="Chitin-binding type-2" evidence="8">
    <location>
        <begin position="2351"/>
        <end position="2409"/>
    </location>
</feature>
<sequence length="2559" mass="289865">MKHFWVLFNHNYFWITGLFFLINNVFGDENLITIEKLCDSRRDGIYGYKQCSNKFIYCINNVPTVAFCSEGTIFDEYSRECVHKSVAVYCHKNVNKKDEETALNNDDNKSNHASDPVLELDRMCAVDNFVFSDNCSSIFWKCSNGVAHSFKCPNGLLYNEKTGGCSFADEVDSCKKADNNDGSKNFRRMSSNVAKGSLGKQFSHDVMNFERYCDNKEVGVYSFSKCSSRYYICGKNSFNIARCPLSYMFNPKTRRCESSEEYKCTPDHREHTNEFLSDKFNCSGKVDGYYGFGGLYKDFYGCLKGEFFYYSCEKGLYFNPVSQYCEHIVKSKKTGEMESVAVSYRKKSKTEFDCSQVPNGLYSLGCSPIYFSCEPNHTVMKQCSLGNVFNQKTLACSTFSECQITIKEVEIDIVISGARCSDENEYKTFNCKPYYIYCCNGQQYLQYCAAGEIFDPQLGRCTSDHMCNIYDDRDESEVATTTNAVPHCIPNERSPVGECMIEYLECNKEGQFVKRACGNEEVFDHLKGFCRPSQDCSKPIETNRNEEGLCTPGKTKAIMSCHEFYFFCNEHGRQSILQCTKGTLFDMNFGYCRPEGVCGKLIDPKPSITTTTMGTTTHKLDECKAGEIMVVAECGVTYTECGMDKVFEIKVCPQGTAFDSRENKCVSLHRCGKVISETTTIKSVNETTSEEYEVMCTPGEIDIIYECSPNYLECNTNSQFTIRNCQGDYLFDGVRKECLPRNVCGKLVTSTAPTKLLCKRGNTYTDEDCSEKYFHCSSLGQYEAMKCSEGLVFDSSTKQCVQRSSCSRYTTTSSPITKCRVGEILIIDDCFPRYSKCNEYGEFQIMKCEKGYVFDKVKESCVDKELCGLEDTSLVTSTTQKTTEEDKFATCTPGSCEVIGECFQQFLQCNDLGKIRIKSCEKGYAFDTNHKKCVIEYLCGQFEVEETTTPSTTTLRTTSAVSEDQSSKCSPGSHEIIGECSQQFLQCGDLGKFEVRSCPEGFAFDPKYNNCVGVHVCGQKEVEETTTPSTTTTSTTTLGTTTVVSEDQSSRCSPGSYEVIDNCFQQFLQCSDSGKFEIKNCPEGFAFDSRYNGCVDVHVCGQEEVEETTTPSTTTLGTTTAVSEDHSSRCSPGAYEAIDECFQQFLQCSDSGKFEIKNCPEGFVFDLRYKGCIDAYVCGQKEVEETTTPSTTTTSEVPTTTVVEEDQSSRCIPGSYDVVNECFQQFLKCDKSGKFIIKSCLKGLVFDINHKKCVEKNVCGQYEGDVMTTSPTTTSRTPTTTVDEDLSNKCIPGTYEIIDECFQQFLQCNDLGSFEIRSCPEGFVFNPIHKGCIDEYVCGQKEVEDTTTVMTTTPAEDSSIRCNPGTYEMIDECSQQFLHCNDAGRIEVENCPAGFVFNLETKGCIDEYLCNNREFDDTTLVPITSTDSPIKQCKKGEVKEIGTCFPAFLFCDLSNNFIVRSCGYKKVFDEKNLVCVDADDCGVTTVPPTTTIKAPTCSLGDFMVTTNCVPSYFQCNAYNIFEMKVCNGNDVFDEIRETCVDQSVCGSSIHDTTDFPLEKCKMGLFVELDVCSEEYAHCDQSGEYVVKSCPNNYVFNGKSNSCILKEVCESQNIDTTTPTPTPNPTDECIVGSYREISPCSNGYIKCVEPGVYVYANCEQNFVFDRNTLSCTTSKKCNGNDMGYGSGTVEGYSKPNWYATHKPTSFGPETDHVEDRFNYVNFNPHDAHSILNTYHTKEELESHPINDEFSRNTNIPLRYISPYDLDNDADDLNIYEPVFSQGKSLSGYPENYHDDEDFVLDDFIGDAAHTHYLEDRTNHFEGAKSDYIFDRFLDTQETPHHGLESYHSEHTPDYEHQYNLDGFLIPPEADVTDKDGVHHPHDPHYPHHPHYPHDPHYPHYPHDPHYPHHPHEYSDYNEHFGYEEPLYEAYSSDFNIRDYPKINYNARRKRSSPPKEENVKNEDSSNQVLDKAEYYFIFDYSAHSAKPLSAFCNNSVNNLASIGYCTEEFINCSNLNDIFIQRCDNRNVFDRKSGECVPYEVCVNSRSTYTTQSLDFNDDILDDNKCIQLGDGIYYKEGCGKYFIVCNNSRMAHMHCPRDMYFDINRFQCDYIENIDACKHTVFKEDEDRLTIPTPKFNCKNVPNGFIGAECSNVFAYCQNEIVKRKFRCPRNHVFDSNSRLCVLPEMIPACDNNPMFIDSRCASNPNRAFGYQCSSLIHHCLNGRHYTYPCGENRFLNNKTMQCLPINELKECEKLLTPRSIEIEDLENSCKVGGIKNVAIDTCNREYIKCLKTGQQLYVKCDVGLVFDEQVNSCVPLDECITKFSLNDKISETTKPPVYIEKNESLLIVVDPICEGKKGNELVATGMCKREYIECIKTTAVRRSCESDFVFSKSKNSCVYKFTSPECEFPKFDDQQFIDSNDIPPFDSIKFCIGKENRFYRNPQNCTIAIRCYEEQTHAMYTCARGLVYDEENQKCDYAQKFKRCVGSEEIEPVLNISSDVECTIANHGLFIPDASDCSKYYRCVWGTLVEKKCPLNTKFNAKFSVCDTPISPDSCEFH</sequence>
<dbReference type="InterPro" id="IPR051940">
    <property type="entry name" value="Chitin_bind-dev_reg"/>
</dbReference>
<feature type="domain" description="Chitin-binding type-2" evidence="8">
    <location>
        <begin position="210"/>
        <end position="266"/>
    </location>
</feature>
<dbReference type="Pfam" id="PF01607">
    <property type="entry name" value="CBM_14"/>
    <property type="match status" value="10"/>
</dbReference>
<dbReference type="WBParaSite" id="SSTP_0001196900.1">
    <property type="protein sequence ID" value="SSTP_0001196900.1"/>
    <property type="gene ID" value="SSTP_0001196900"/>
</dbReference>
<reference evidence="10" key="1">
    <citation type="submission" date="2015-08" db="UniProtKB">
        <authorList>
            <consortium name="WormBaseParasite"/>
        </authorList>
    </citation>
    <scope>IDENTIFICATION</scope>
</reference>
<feature type="domain" description="Chitin-binding type-2" evidence="8">
    <location>
        <begin position="417"/>
        <end position="469"/>
    </location>
</feature>
<evidence type="ECO:0000256" key="4">
    <source>
        <dbReference type="ARBA" id="ARBA00023157"/>
    </source>
</evidence>
<dbReference type="SUPFAM" id="SSF57625">
    <property type="entry name" value="Invertebrate chitin-binding proteins"/>
    <property type="match status" value="19"/>
</dbReference>
<feature type="signal peptide" evidence="7">
    <location>
        <begin position="1"/>
        <end position="27"/>
    </location>
</feature>
<feature type="domain" description="Chitin-binding type-2" evidence="8">
    <location>
        <begin position="2267"/>
        <end position="2322"/>
    </location>
</feature>
<proteinExistence type="predicted"/>
<keyword evidence="1" id="KW-0147">Chitin-binding</keyword>
<feature type="domain" description="Chitin-binding type-2" evidence="8">
    <location>
        <begin position="755"/>
        <end position="808"/>
    </location>
</feature>
<dbReference type="GO" id="GO:0008061">
    <property type="term" value="F:chitin binding"/>
    <property type="evidence" value="ECO:0007669"/>
    <property type="project" value="UniProtKB-KW"/>
</dbReference>
<feature type="domain" description="Chitin-binding type-2" evidence="8">
    <location>
        <begin position="1988"/>
        <end position="2043"/>
    </location>
</feature>
<feature type="domain" description="Chitin-binding type-2" evidence="8">
    <location>
        <begin position="1359"/>
        <end position="1412"/>
    </location>
</feature>
<feature type="domain" description="Chitin-binding type-2" evidence="8">
    <location>
        <begin position="1049"/>
        <end position="1102"/>
    </location>
</feature>
<feature type="region of interest" description="Disordered" evidence="6">
    <location>
        <begin position="1944"/>
        <end position="1964"/>
    </location>
</feature>
<evidence type="ECO:0000256" key="2">
    <source>
        <dbReference type="ARBA" id="ARBA00022729"/>
    </source>
</evidence>
<feature type="domain" description="Chitin-binding type-2" evidence="8">
    <location>
        <begin position="2062"/>
        <end position="2119"/>
    </location>
</feature>
<feature type="domain" description="Chitin-binding type-2" evidence="8">
    <location>
        <begin position="2500"/>
        <end position="2558"/>
    </location>
</feature>
<dbReference type="WBParaSite" id="TCONS_00002503.p1">
    <property type="protein sequence ID" value="TCONS_00002503.p1"/>
    <property type="gene ID" value="XLOC_002348"/>
</dbReference>
<feature type="region of interest" description="Disordered" evidence="6">
    <location>
        <begin position="1867"/>
        <end position="1896"/>
    </location>
</feature>
<dbReference type="PANTHER" id="PTHR23301:SF0">
    <property type="entry name" value="CHITIN-BINDING TYPE-2 DOMAIN-CONTAINING PROTEIN-RELATED"/>
    <property type="match status" value="1"/>
</dbReference>
<dbReference type="SMART" id="SM00494">
    <property type="entry name" value="ChtBD2"/>
    <property type="match status" value="31"/>
</dbReference>